<dbReference type="GO" id="GO:0020037">
    <property type="term" value="F:heme binding"/>
    <property type="evidence" value="ECO:0007669"/>
    <property type="project" value="InterPro"/>
</dbReference>
<dbReference type="PANTHER" id="PTHR24291:SF171">
    <property type="entry name" value="PROTEIN LUTEIN DEFICIENT 5, CHLOROPLASTIC"/>
    <property type="match status" value="1"/>
</dbReference>
<dbReference type="InterPro" id="IPR036396">
    <property type="entry name" value="Cyt_P450_sf"/>
</dbReference>
<dbReference type="EnsemblPlants" id="KRH40347">
    <property type="protein sequence ID" value="KRH40347"/>
    <property type="gene ID" value="GLYMA_09G252800"/>
</dbReference>
<comment type="similarity">
    <text evidence="2 11">Belongs to the cytochrome P450 family.</text>
</comment>
<dbReference type="CDD" id="cd11046">
    <property type="entry name" value="CYP97"/>
    <property type="match status" value="1"/>
</dbReference>
<dbReference type="Pfam" id="PF00067">
    <property type="entry name" value="p450"/>
    <property type="match status" value="1"/>
</dbReference>
<dbReference type="SUPFAM" id="SSF48264">
    <property type="entry name" value="Cytochrome P450"/>
    <property type="match status" value="1"/>
</dbReference>
<dbReference type="InterPro" id="IPR001128">
    <property type="entry name" value="Cyt_P450"/>
</dbReference>
<evidence type="ECO:0000256" key="8">
    <source>
        <dbReference type="ARBA" id="ARBA00023002"/>
    </source>
</evidence>
<dbReference type="PaxDb" id="3847-GLYMA09G38820.1"/>
<keyword evidence="5 10" id="KW-0479">Metal-binding</keyword>
<organism evidence="12">
    <name type="scientific">Glycine max</name>
    <name type="common">Soybean</name>
    <name type="synonym">Glycine hispida</name>
    <dbReference type="NCBI Taxonomy" id="3847"/>
    <lineage>
        <taxon>Eukaryota</taxon>
        <taxon>Viridiplantae</taxon>
        <taxon>Streptophyta</taxon>
        <taxon>Embryophyta</taxon>
        <taxon>Tracheophyta</taxon>
        <taxon>Spermatophyta</taxon>
        <taxon>Magnoliopsida</taxon>
        <taxon>eudicotyledons</taxon>
        <taxon>Gunneridae</taxon>
        <taxon>Pentapetalae</taxon>
        <taxon>rosids</taxon>
        <taxon>fabids</taxon>
        <taxon>Fabales</taxon>
        <taxon>Fabaceae</taxon>
        <taxon>Papilionoideae</taxon>
        <taxon>50 kb inversion clade</taxon>
        <taxon>NPAAA clade</taxon>
        <taxon>indigoferoid/millettioid clade</taxon>
        <taxon>Phaseoleae</taxon>
        <taxon>Glycine</taxon>
        <taxon>Glycine subgen. Soja</taxon>
    </lineage>
</organism>
<keyword evidence="7" id="KW-0809">Transit peptide</keyword>
<keyword evidence="4" id="KW-0934">Plastid</keyword>
<comment type="subcellular location">
    <subcellularLocation>
        <location evidence="1">Plastid</location>
        <location evidence="1">Chloroplast</location>
    </subcellularLocation>
</comment>
<dbReference type="RefSeq" id="XP_003534527.1">
    <property type="nucleotide sequence ID" value="XM_003534479.5"/>
</dbReference>
<gene>
    <name evidence="13" type="primary">LOC100791400</name>
    <name evidence="12" type="ORF">GLYMA_09G252800</name>
</gene>
<reference evidence="12 13" key="1">
    <citation type="journal article" date="2010" name="Nature">
        <title>Genome sequence of the palaeopolyploid soybean.</title>
        <authorList>
            <person name="Schmutz J."/>
            <person name="Cannon S.B."/>
            <person name="Schlueter J."/>
            <person name="Ma J."/>
            <person name="Mitros T."/>
            <person name="Nelson W."/>
            <person name="Hyten D.L."/>
            <person name="Song Q."/>
            <person name="Thelen J.J."/>
            <person name="Cheng J."/>
            <person name="Xu D."/>
            <person name="Hellsten U."/>
            <person name="May G.D."/>
            <person name="Yu Y."/>
            <person name="Sakurai T."/>
            <person name="Umezawa T."/>
            <person name="Bhattacharyya M.K."/>
            <person name="Sandhu D."/>
            <person name="Valliyodan B."/>
            <person name="Lindquist E."/>
            <person name="Peto M."/>
            <person name="Grant D."/>
            <person name="Shu S."/>
            <person name="Goodstein D."/>
            <person name="Barry K."/>
            <person name="Futrell-Griggs M."/>
            <person name="Abernathy B."/>
            <person name="Du J."/>
            <person name="Tian Z."/>
            <person name="Zhu L."/>
            <person name="Gill N."/>
            <person name="Joshi T."/>
            <person name="Libault M."/>
            <person name="Sethuraman A."/>
            <person name="Zhang X.-C."/>
            <person name="Shinozaki K."/>
            <person name="Nguyen H.T."/>
            <person name="Wing R.A."/>
            <person name="Cregan P."/>
            <person name="Specht J."/>
            <person name="Grimwood J."/>
            <person name="Rokhsar D."/>
            <person name="Stacey G."/>
            <person name="Shoemaker R.C."/>
            <person name="Jackson S.A."/>
        </authorList>
    </citation>
    <scope>NUCLEOTIDE SEQUENCE [LARGE SCALE GENOMIC DNA]</scope>
    <source>
        <strain evidence="13">cv. Williams 82</strain>
        <tissue evidence="12">Callus</tissue>
    </source>
</reference>
<evidence type="ECO:0000256" key="4">
    <source>
        <dbReference type="ARBA" id="ARBA00022640"/>
    </source>
</evidence>
<name>I1L6D2_SOYBN</name>
<proteinExistence type="inferred from homology"/>
<evidence type="ECO:0000256" key="2">
    <source>
        <dbReference type="ARBA" id="ARBA00010617"/>
    </source>
</evidence>
<reference evidence="13" key="2">
    <citation type="submission" date="2018-02" db="UniProtKB">
        <authorList>
            <consortium name="EnsemblPlants"/>
        </authorList>
    </citation>
    <scope>IDENTIFICATION</scope>
    <source>
        <strain evidence="13">Williams 82</strain>
    </source>
</reference>
<protein>
    <recommendedName>
        <fullName evidence="15">Protein LUTEIN DEFICIENT 5, chloroplastic</fullName>
    </recommendedName>
</protein>
<keyword evidence="10 11" id="KW-0349">Heme</keyword>
<evidence type="ECO:0000256" key="9">
    <source>
        <dbReference type="ARBA" id="ARBA00023004"/>
    </source>
</evidence>
<dbReference type="InterPro" id="IPR002401">
    <property type="entry name" value="Cyt_P450_E_grp-I"/>
</dbReference>
<keyword evidence="6" id="KW-0125">Carotenoid biosynthesis</keyword>
<dbReference type="FunFam" id="1.10.630.10:FF:000080">
    <property type="entry name" value="Carotene epsilon-monooxygenase, chloroplastic"/>
    <property type="match status" value="1"/>
</dbReference>
<dbReference type="HOGENOM" id="CLU_001570_5_5_1"/>
<evidence type="ECO:0000256" key="11">
    <source>
        <dbReference type="RuleBase" id="RU000461"/>
    </source>
</evidence>
<evidence type="ECO:0000256" key="10">
    <source>
        <dbReference type="PIRSR" id="PIRSR602401-1"/>
    </source>
</evidence>
<evidence type="ECO:0000313" key="14">
    <source>
        <dbReference type="Proteomes" id="UP000008827"/>
    </source>
</evidence>
<dbReference type="Gene3D" id="1.10.630.10">
    <property type="entry name" value="Cytochrome P450"/>
    <property type="match status" value="1"/>
</dbReference>
<keyword evidence="11" id="KW-0503">Monooxygenase</keyword>
<keyword evidence="8 11" id="KW-0560">Oxidoreductase</keyword>
<evidence type="ECO:0000256" key="1">
    <source>
        <dbReference type="ARBA" id="ARBA00004229"/>
    </source>
</evidence>
<dbReference type="GO" id="GO:0016705">
    <property type="term" value="F:oxidoreductase activity, acting on paired donors, with incorporation or reduction of molecular oxygen"/>
    <property type="evidence" value="ECO:0007669"/>
    <property type="project" value="InterPro"/>
</dbReference>
<dbReference type="STRING" id="3847.I1L6D2"/>
<evidence type="ECO:0000313" key="13">
    <source>
        <dbReference type="EnsemblPlants" id="KRH40347"/>
    </source>
</evidence>
<evidence type="ECO:0008006" key="15">
    <source>
        <dbReference type="Google" id="ProtNLM"/>
    </source>
</evidence>
<dbReference type="SMR" id="I1L6D2"/>
<sequence>MASHVALLRAPPPLSISTQRFHAKQISINGLKFTSSSSCFPCSITTQRGSCSSVITCSSSNDRDPNSVDDEDVKQVERILEDKRRAALSAKIASGEFTVRQKSVLLSIMEGLAKVGAPNEVLEFLSGWVEGGGLQPKIPEAKGSIKAIRSVAFFIPLYELYLTYGGIFRLTFGPKSFLIVSDPSIAKHILRDNSKSYSKGILAEILDFVMGKGLIPADGEIWRVRRRAIVPALHQKYVAAMIGLFGQASDRLCQKLDAAASDGEDVEMESLFSRLTLDIIGKAVFNYDFDSLSNDTGIVEAVYTVLREAEDRSVAPIPVWEIPIWKDISPRLRKVNAALKFINDTLDDLIAICKKMVDEEELQFHEEYMNEKDPSILHFLLASGDDVSSKQLRDDLMTMLIAGHETSAAVLTWTFYLLSKEPRVVSKLQEEVDSVLGDRYPTIEDMKKLKYTTRVINESLRLYPQPPVLIRRSLEDDVLGEYPIKRGEDIFISVWNLHRSPKLWDDADKFKPERWALDGPSPNETNQNFKYLPFGGGPRKCVGDLFASYETVVALAMLMRRFNFQIAVGAPPVEMTTGATIHTTQGLKMTVTHRIKPPIVPSLQMSTMEVDPSISLSDQDEVSQKGEIYQAQS</sequence>
<evidence type="ECO:0000256" key="6">
    <source>
        <dbReference type="ARBA" id="ARBA00022746"/>
    </source>
</evidence>
<comment type="cofactor">
    <cofactor evidence="10">
        <name>heme</name>
        <dbReference type="ChEBI" id="CHEBI:30413"/>
    </cofactor>
</comment>
<keyword evidence="9 10" id="KW-0408">Iron</keyword>
<dbReference type="Proteomes" id="UP000008827">
    <property type="component" value="Chromosome 9"/>
</dbReference>
<dbReference type="PRINTS" id="PR00463">
    <property type="entry name" value="EP450I"/>
</dbReference>
<dbReference type="PANTHER" id="PTHR24291">
    <property type="entry name" value="CYTOCHROME P450 FAMILY 4"/>
    <property type="match status" value="1"/>
</dbReference>
<dbReference type="AlphaFoldDB" id="I1L6D2"/>
<dbReference type="EMBL" id="CM000842">
    <property type="protein sequence ID" value="KRH40347.1"/>
    <property type="molecule type" value="Genomic_DNA"/>
</dbReference>
<feature type="binding site" description="axial binding residue" evidence="10">
    <location>
        <position position="541"/>
    </location>
    <ligand>
        <name>heme</name>
        <dbReference type="ChEBI" id="CHEBI:30413"/>
    </ligand>
    <ligandPart>
        <name>Fe</name>
        <dbReference type="ChEBI" id="CHEBI:18248"/>
    </ligandPart>
</feature>
<dbReference type="PROSITE" id="PS00086">
    <property type="entry name" value="CYTOCHROME_P450"/>
    <property type="match status" value="1"/>
</dbReference>
<evidence type="ECO:0000256" key="7">
    <source>
        <dbReference type="ARBA" id="ARBA00022946"/>
    </source>
</evidence>
<evidence type="ECO:0000313" key="12">
    <source>
        <dbReference type="EMBL" id="KRH40347.1"/>
    </source>
</evidence>
<dbReference type="OrthoDB" id="1470350at2759"/>
<dbReference type="eggNOG" id="KOG0157">
    <property type="taxonomic scope" value="Eukaryota"/>
</dbReference>
<keyword evidence="14" id="KW-1185">Reference proteome</keyword>
<dbReference type="GO" id="GO:0005506">
    <property type="term" value="F:iron ion binding"/>
    <property type="evidence" value="ECO:0007669"/>
    <property type="project" value="InterPro"/>
</dbReference>
<dbReference type="Gramene" id="KRH40347">
    <property type="protein sequence ID" value="KRH40347"/>
    <property type="gene ID" value="GLYMA_09G252800"/>
</dbReference>
<dbReference type="InterPro" id="IPR050196">
    <property type="entry name" value="Cytochrome_P450_Monoox"/>
</dbReference>
<dbReference type="GO" id="GO:0016123">
    <property type="term" value="P:xanthophyll biosynthetic process"/>
    <property type="evidence" value="ECO:0000318"/>
    <property type="project" value="GO_Central"/>
</dbReference>
<dbReference type="PRINTS" id="PR00385">
    <property type="entry name" value="P450"/>
</dbReference>
<accession>I1L6D2</accession>
<evidence type="ECO:0000256" key="3">
    <source>
        <dbReference type="ARBA" id="ARBA00022528"/>
    </source>
</evidence>
<dbReference type="GO" id="GO:0009507">
    <property type="term" value="C:chloroplast"/>
    <property type="evidence" value="ECO:0007669"/>
    <property type="project" value="UniProtKB-SubCell"/>
</dbReference>
<dbReference type="OMA" id="DGIHRIW"/>
<dbReference type="GO" id="GO:0010291">
    <property type="term" value="F:beta-carotene 3-hydroxylase activity"/>
    <property type="evidence" value="ECO:0000318"/>
    <property type="project" value="GO_Central"/>
</dbReference>
<keyword evidence="3" id="KW-0150">Chloroplast</keyword>
<dbReference type="InterPro" id="IPR017972">
    <property type="entry name" value="Cyt_P450_CS"/>
</dbReference>
<evidence type="ECO:0000256" key="5">
    <source>
        <dbReference type="ARBA" id="ARBA00022723"/>
    </source>
</evidence>
<reference evidence="12" key="3">
    <citation type="submission" date="2018-07" db="EMBL/GenBank/DDBJ databases">
        <title>WGS assembly of Glycine max.</title>
        <authorList>
            <person name="Schmutz J."/>
            <person name="Cannon S."/>
            <person name="Schlueter J."/>
            <person name="Ma J."/>
            <person name="Mitros T."/>
            <person name="Nelson W."/>
            <person name="Hyten D."/>
            <person name="Song Q."/>
            <person name="Thelen J."/>
            <person name="Cheng J."/>
            <person name="Xu D."/>
            <person name="Hellsten U."/>
            <person name="May G."/>
            <person name="Yu Y."/>
            <person name="Sakurai T."/>
            <person name="Umezawa T."/>
            <person name="Bhattacharyya M."/>
            <person name="Sandhu D."/>
            <person name="Valliyodan B."/>
            <person name="Lindquist E."/>
            <person name="Peto M."/>
            <person name="Grant D."/>
            <person name="Shu S."/>
            <person name="Goodstein D."/>
            <person name="Barry K."/>
            <person name="Futrell-Griggs M."/>
            <person name="Abernathy B."/>
            <person name="Du J."/>
            <person name="Tian Z."/>
            <person name="Zhu L."/>
            <person name="Gill N."/>
            <person name="Joshi T."/>
            <person name="Libault M."/>
            <person name="Sethuraman A."/>
            <person name="Zhang X."/>
            <person name="Shinozaki K."/>
            <person name="Nguyen H."/>
            <person name="Wing R."/>
            <person name="Cregan P."/>
            <person name="Specht J."/>
            <person name="Grimwood J."/>
            <person name="Rokhsar D."/>
            <person name="Stacey G."/>
            <person name="Shoemaker R."/>
            <person name="Jackson S."/>
        </authorList>
    </citation>
    <scope>NUCLEOTIDE SEQUENCE</scope>
    <source>
        <tissue evidence="12">Callus</tissue>
    </source>
</reference>
<dbReference type="GeneID" id="100791400"/>
<dbReference type="KEGG" id="gmx:100791400"/>